<reference evidence="1" key="1">
    <citation type="submission" date="2014-11" db="EMBL/GenBank/DDBJ databases">
        <authorList>
            <person name="Amaro Gonzalez C."/>
        </authorList>
    </citation>
    <scope>NUCLEOTIDE SEQUENCE</scope>
</reference>
<name>A0A0E9SX83_ANGAN</name>
<protein>
    <submittedName>
        <fullName evidence="1">Uncharacterized protein</fullName>
    </submittedName>
</protein>
<accession>A0A0E9SX83</accession>
<reference evidence="1" key="2">
    <citation type="journal article" date="2015" name="Fish Shellfish Immunol.">
        <title>Early steps in the European eel (Anguilla anguilla)-Vibrio vulnificus interaction in the gills: Role of the RtxA13 toxin.</title>
        <authorList>
            <person name="Callol A."/>
            <person name="Pajuelo D."/>
            <person name="Ebbesson L."/>
            <person name="Teles M."/>
            <person name="MacKenzie S."/>
            <person name="Amaro C."/>
        </authorList>
    </citation>
    <scope>NUCLEOTIDE SEQUENCE</scope>
</reference>
<organism evidence="1">
    <name type="scientific">Anguilla anguilla</name>
    <name type="common">European freshwater eel</name>
    <name type="synonym">Muraena anguilla</name>
    <dbReference type="NCBI Taxonomy" id="7936"/>
    <lineage>
        <taxon>Eukaryota</taxon>
        <taxon>Metazoa</taxon>
        <taxon>Chordata</taxon>
        <taxon>Craniata</taxon>
        <taxon>Vertebrata</taxon>
        <taxon>Euteleostomi</taxon>
        <taxon>Actinopterygii</taxon>
        <taxon>Neopterygii</taxon>
        <taxon>Teleostei</taxon>
        <taxon>Anguilliformes</taxon>
        <taxon>Anguillidae</taxon>
        <taxon>Anguilla</taxon>
    </lineage>
</organism>
<dbReference type="AlphaFoldDB" id="A0A0E9SX83"/>
<proteinExistence type="predicted"/>
<dbReference type="EMBL" id="GBXM01063419">
    <property type="protein sequence ID" value="JAH45158.1"/>
    <property type="molecule type" value="Transcribed_RNA"/>
</dbReference>
<sequence>MLTLQCEISSLKNPLIYLKVARVGRFLVCRSSPVYKLKPVLIFMRTD</sequence>
<evidence type="ECO:0000313" key="1">
    <source>
        <dbReference type="EMBL" id="JAH45158.1"/>
    </source>
</evidence>